<evidence type="ECO:0000256" key="2">
    <source>
        <dbReference type="ARBA" id="ARBA00023015"/>
    </source>
</evidence>
<dbReference type="Gene3D" id="1.10.10.10">
    <property type="entry name" value="Winged helix-like DNA-binding domain superfamily/Winged helix DNA-binding domain"/>
    <property type="match status" value="1"/>
</dbReference>
<dbReference type="EMBL" id="VAFL01000026">
    <property type="protein sequence ID" value="TKW64008.1"/>
    <property type="molecule type" value="Genomic_DNA"/>
</dbReference>
<dbReference type="SUPFAM" id="SSF53850">
    <property type="entry name" value="Periplasmic binding protein-like II"/>
    <property type="match status" value="1"/>
</dbReference>
<dbReference type="InterPro" id="IPR050389">
    <property type="entry name" value="LysR-type_TF"/>
</dbReference>
<accession>A0A533I2K9</accession>
<evidence type="ECO:0000313" key="7">
    <source>
        <dbReference type="Proteomes" id="UP000315344"/>
    </source>
</evidence>
<dbReference type="Pfam" id="PF00126">
    <property type="entry name" value="HTH_1"/>
    <property type="match status" value="1"/>
</dbReference>
<evidence type="ECO:0000256" key="1">
    <source>
        <dbReference type="ARBA" id="ARBA00009437"/>
    </source>
</evidence>
<evidence type="ECO:0000313" key="6">
    <source>
        <dbReference type="EMBL" id="TKW64008.1"/>
    </source>
</evidence>
<proteinExistence type="inferred from homology"/>
<comment type="caution">
    <text evidence="6">The sequence shown here is derived from an EMBL/GenBank/DDBJ whole genome shotgun (WGS) entry which is preliminary data.</text>
</comment>
<evidence type="ECO:0000256" key="3">
    <source>
        <dbReference type="ARBA" id="ARBA00023125"/>
    </source>
</evidence>
<feature type="domain" description="HTH lysR-type" evidence="5">
    <location>
        <begin position="6"/>
        <end position="63"/>
    </location>
</feature>
<keyword evidence="2" id="KW-0805">Transcription regulation</keyword>
<sequence>MRFRGLDLNLLVALDVMMRERNITRASEKLNLSQAATSNALSRLREYFDDELLVRVGRRMVLTDRARALQAELEEVLRRIETGVITAPDAPPQQLKRRIVVATADAIATDLLARLTARLAVEAPGIQLVIRPLGSNPDQVLERGGVDLLVIPVQFASANQPKAILYEESFRVLACRDGIWGDTDLAADGYLQASHVIVEIGPEQKVPVDRAIIEKAHGRLNATVSVPSQMTVILPH</sequence>
<dbReference type="PANTHER" id="PTHR30118">
    <property type="entry name" value="HTH-TYPE TRANSCRIPTIONAL REGULATOR LEUO-RELATED"/>
    <property type="match status" value="1"/>
</dbReference>
<dbReference type="Gene3D" id="3.40.190.10">
    <property type="entry name" value="Periplasmic binding protein-like II"/>
    <property type="match status" value="2"/>
</dbReference>
<gene>
    <name evidence="6" type="ORF">DI616_18785</name>
</gene>
<dbReference type="InterPro" id="IPR036390">
    <property type="entry name" value="WH_DNA-bd_sf"/>
</dbReference>
<evidence type="ECO:0000259" key="5">
    <source>
        <dbReference type="PROSITE" id="PS50931"/>
    </source>
</evidence>
<dbReference type="SUPFAM" id="SSF46785">
    <property type="entry name" value="Winged helix' DNA-binding domain"/>
    <property type="match status" value="1"/>
</dbReference>
<keyword evidence="4" id="KW-0804">Transcription</keyword>
<dbReference type="GO" id="GO:0003700">
    <property type="term" value="F:DNA-binding transcription factor activity"/>
    <property type="evidence" value="ECO:0007669"/>
    <property type="project" value="InterPro"/>
</dbReference>
<reference evidence="6 7" key="1">
    <citation type="journal article" date="2017" name="Nat. Commun.">
        <title>In situ click chemistry generation of cyclooxygenase-2 inhibitors.</title>
        <authorList>
            <person name="Bhardwaj A."/>
            <person name="Kaur J."/>
            <person name="Wuest M."/>
            <person name="Wuest F."/>
        </authorList>
    </citation>
    <scope>NUCLEOTIDE SEQUENCE [LARGE SCALE GENOMIC DNA]</scope>
    <source>
        <strain evidence="6">S2_012_000_R3_94</strain>
    </source>
</reference>
<dbReference type="PROSITE" id="PS50931">
    <property type="entry name" value="HTH_LYSR"/>
    <property type="match status" value="1"/>
</dbReference>
<organism evidence="6 7">
    <name type="scientific">Paracoccus denitrificans</name>
    <dbReference type="NCBI Taxonomy" id="266"/>
    <lineage>
        <taxon>Bacteria</taxon>
        <taxon>Pseudomonadati</taxon>
        <taxon>Pseudomonadota</taxon>
        <taxon>Alphaproteobacteria</taxon>
        <taxon>Rhodobacterales</taxon>
        <taxon>Paracoccaceae</taxon>
        <taxon>Paracoccus</taxon>
    </lineage>
</organism>
<dbReference type="PANTHER" id="PTHR30118:SF6">
    <property type="entry name" value="HTH-TYPE TRANSCRIPTIONAL REGULATOR LEUO"/>
    <property type="match status" value="1"/>
</dbReference>
<dbReference type="InterPro" id="IPR036388">
    <property type="entry name" value="WH-like_DNA-bd_sf"/>
</dbReference>
<comment type="similarity">
    <text evidence="1">Belongs to the LysR transcriptional regulatory family.</text>
</comment>
<dbReference type="InterPro" id="IPR000847">
    <property type="entry name" value="LysR_HTH_N"/>
</dbReference>
<dbReference type="PRINTS" id="PR00039">
    <property type="entry name" value="HTHLYSR"/>
</dbReference>
<dbReference type="Proteomes" id="UP000315344">
    <property type="component" value="Unassembled WGS sequence"/>
</dbReference>
<dbReference type="GO" id="GO:0003677">
    <property type="term" value="F:DNA binding"/>
    <property type="evidence" value="ECO:0007669"/>
    <property type="project" value="UniProtKB-KW"/>
</dbReference>
<keyword evidence="3" id="KW-0238">DNA-binding</keyword>
<dbReference type="AlphaFoldDB" id="A0A533I2K9"/>
<protein>
    <submittedName>
        <fullName evidence="6">LysR family transcriptional regulator</fullName>
    </submittedName>
</protein>
<evidence type="ECO:0000256" key="4">
    <source>
        <dbReference type="ARBA" id="ARBA00023163"/>
    </source>
</evidence>
<name>A0A533I2K9_PARDE</name>